<dbReference type="PANTHER" id="PTHR46402:SF2">
    <property type="entry name" value="HISTONE-LYSINE N-TRIMETHYLTRANSFERASE SMYD5"/>
    <property type="match status" value="1"/>
</dbReference>
<comment type="catalytic activity">
    <reaction evidence="6">
        <text>L-lysyl-[histone] + S-adenosyl-L-methionine = N(6)-methyl-L-lysyl-[histone] + S-adenosyl-L-homocysteine + H(+)</text>
        <dbReference type="Rhea" id="RHEA:10024"/>
        <dbReference type="Rhea" id="RHEA-COMP:9845"/>
        <dbReference type="Rhea" id="RHEA-COMP:9846"/>
        <dbReference type="ChEBI" id="CHEBI:15378"/>
        <dbReference type="ChEBI" id="CHEBI:29969"/>
        <dbReference type="ChEBI" id="CHEBI:57856"/>
        <dbReference type="ChEBI" id="CHEBI:59789"/>
        <dbReference type="ChEBI" id="CHEBI:61929"/>
    </reaction>
    <physiologicalReaction direction="left-to-right" evidence="6">
        <dbReference type="Rhea" id="RHEA:10025"/>
    </physiologicalReaction>
</comment>
<evidence type="ECO:0000256" key="1">
    <source>
        <dbReference type="ARBA" id="ARBA00022603"/>
    </source>
</evidence>
<evidence type="ECO:0000256" key="6">
    <source>
        <dbReference type="ARBA" id="ARBA00048619"/>
    </source>
</evidence>
<feature type="domain" description="SET" evidence="7">
    <location>
        <begin position="90"/>
        <end position="329"/>
    </location>
</feature>
<dbReference type="SUPFAM" id="SSF82199">
    <property type="entry name" value="SET domain"/>
    <property type="match status" value="1"/>
</dbReference>
<dbReference type="AlphaFoldDB" id="A0A4S4N324"/>
<dbReference type="PANTHER" id="PTHR46402">
    <property type="entry name" value="SET AND MYND DOMAIN-CONTAINING PROTEIN 5"/>
    <property type="match status" value="1"/>
</dbReference>
<dbReference type="PROSITE" id="PS50280">
    <property type="entry name" value="SET"/>
    <property type="match status" value="1"/>
</dbReference>
<sequence length="395" mass="44015">MAATNGVSPAEDALKEALKALRTEHPTLGINKLHASLLAAHPEWSVSEKRTRKVLQTEGLVISAGPSEPTGFKYPSSKVMEGLDVGKWTNKVEVRVFDRKKGKGLVAKEKIAEGETIWKEDPFILAPECRLCLSRSARTHPLLCPAHNPASGPLLLFAKRNEWMALHALTQCTARILLDAQADEATLKSDWEVVKSLAQLGMEERHAQVSTGEPDRATWKKAFQLYEQSFREPAQESEKKKLAKILKKPVPQEVVDELFNYDAFLRNLGRMSLNLEAHGGLYVLHSHINHACDPNTSIRHFDQRTALARITVVAKKDIELGEELFITYVNPEMRRSDRQRQLDEWGFGACRCARCNTDTEEEAKLAKEGKLPVETPIAGADGDLVNELKAGLGVF</sequence>
<protein>
    <recommendedName>
        <fullName evidence="5">Histone-lysine N-methyltransferase SET5</fullName>
    </recommendedName>
    <alternativeName>
        <fullName evidence="4">SET domain-containing protein 5</fullName>
    </alternativeName>
</protein>
<dbReference type="GO" id="GO:0045814">
    <property type="term" value="P:negative regulation of gene expression, epigenetic"/>
    <property type="evidence" value="ECO:0007669"/>
    <property type="project" value="TreeGrafter"/>
</dbReference>
<proteinExistence type="predicted"/>
<dbReference type="EMBL" id="SGPM01000007">
    <property type="protein sequence ID" value="THH33374.1"/>
    <property type="molecule type" value="Genomic_DNA"/>
</dbReference>
<evidence type="ECO:0000256" key="2">
    <source>
        <dbReference type="ARBA" id="ARBA00022679"/>
    </source>
</evidence>
<gene>
    <name evidence="8" type="ORF">EUX98_g864</name>
</gene>
<dbReference type="CDD" id="cd20071">
    <property type="entry name" value="SET_SMYD"/>
    <property type="match status" value="1"/>
</dbReference>
<keyword evidence="1" id="KW-0489">Methyltransferase</keyword>
<evidence type="ECO:0000313" key="9">
    <source>
        <dbReference type="Proteomes" id="UP000308730"/>
    </source>
</evidence>
<evidence type="ECO:0000259" key="7">
    <source>
        <dbReference type="PROSITE" id="PS50280"/>
    </source>
</evidence>
<keyword evidence="3" id="KW-0949">S-adenosyl-L-methionine</keyword>
<dbReference type="InterPro" id="IPR001214">
    <property type="entry name" value="SET_dom"/>
</dbReference>
<reference evidence="8 9" key="1">
    <citation type="submission" date="2019-02" db="EMBL/GenBank/DDBJ databases">
        <title>Genome sequencing of the rare red list fungi Antrodiella citrinella (Flaviporus citrinellus).</title>
        <authorList>
            <person name="Buettner E."/>
            <person name="Kellner H."/>
        </authorList>
    </citation>
    <scope>NUCLEOTIDE SEQUENCE [LARGE SCALE GENOMIC DNA]</scope>
    <source>
        <strain evidence="8 9">DSM 108506</strain>
    </source>
</reference>
<comment type="caution">
    <text evidence="8">The sequence shown here is derived from an EMBL/GenBank/DDBJ whole genome shotgun (WGS) entry which is preliminary data.</text>
</comment>
<evidence type="ECO:0000256" key="4">
    <source>
        <dbReference type="ARBA" id="ARBA00042380"/>
    </source>
</evidence>
<name>A0A4S4N324_9APHY</name>
<organism evidence="8 9">
    <name type="scientific">Antrodiella citrinella</name>
    <dbReference type="NCBI Taxonomy" id="2447956"/>
    <lineage>
        <taxon>Eukaryota</taxon>
        <taxon>Fungi</taxon>
        <taxon>Dikarya</taxon>
        <taxon>Basidiomycota</taxon>
        <taxon>Agaricomycotina</taxon>
        <taxon>Agaricomycetes</taxon>
        <taxon>Polyporales</taxon>
        <taxon>Steccherinaceae</taxon>
        <taxon>Antrodiella</taxon>
    </lineage>
</organism>
<keyword evidence="2" id="KW-0808">Transferase</keyword>
<dbReference type="GO" id="GO:0032259">
    <property type="term" value="P:methylation"/>
    <property type="evidence" value="ECO:0007669"/>
    <property type="project" value="UniProtKB-KW"/>
</dbReference>
<accession>A0A4S4N324</accession>
<evidence type="ECO:0000256" key="3">
    <source>
        <dbReference type="ARBA" id="ARBA00022691"/>
    </source>
</evidence>
<dbReference type="OrthoDB" id="438641at2759"/>
<dbReference type="SMART" id="SM00317">
    <property type="entry name" value="SET"/>
    <property type="match status" value="1"/>
</dbReference>
<dbReference type="Pfam" id="PF00856">
    <property type="entry name" value="SET"/>
    <property type="match status" value="1"/>
</dbReference>
<dbReference type="Gene3D" id="6.10.140.2220">
    <property type="match status" value="1"/>
</dbReference>
<dbReference type="Gene3D" id="2.170.270.10">
    <property type="entry name" value="SET domain"/>
    <property type="match status" value="1"/>
</dbReference>
<dbReference type="Gene3D" id="1.10.220.160">
    <property type="match status" value="1"/>
</dbReference>
<dbReference type="GO" id="GO:0042799">
    <property type="term" value="F:histone H4K20 methyltransferase activity"/>
    <property type="evidence" value="ECO:0007669"/>
    <property type="project" value="TreeGrafter"/>
</dbReference>
<keyword evidence="9" id="KW-1185">Reference proteome</keyword>
<evidence type="ECO:0000313" key="8">
    <source>
        <dbReference type="EMBL" id="THH33374.1"/>
    </source>
</evidence>
<dbReference type="InterPro" id="IPR046341">
    <property type="entry name" value="SET_dom_sf"/>
</dbReference>
<dbReference type="Proteomes" id="UP000308730">
    <property type="component" value="Unassembled WGS sequence"/>
</dbReference>
<evidence type="ECO:0000256" key="5">
    <source>
        <dbReference type="ARBA" id="ARBA00044528"/>
    </source>
</evidence>